<dbReference type="Proteomes" id="UP000824091">
    <property type="component" value="Unassembled WGS sequence"/>
</dbReference>
<dbReference type="SUPFAM" id="SSF55174">
    <property type="entry name" value="Alpha-L RNA-binding motif"/>
    <property type="match status" value="1"/>
</dbReference>
<evidence type="ECO:0000256" key="1">
    <source>
        <dbReference type="PROSITE-ProRule" id="PRU00182"/>
    </source>
</evidence>
<dbReference type="EMBL" id="DVMO01000086">
    <property type="protein sequence ID" value="HIU27879.1"/>
    <property type="molecule type" value="Genomic_DNA"/>
</dbReference>
<dbReference type="Pfam" id="PF17774">
    <property type="entry name" value="YlmH_RBD"/>
    <property type="match status" value="1"/>
</dbReference>
<dbReference type="Gene3D" id="3.30.1370.160">
    <property type="match status" value="1"/>
</dbReference>
<reference evidence="3" key="1">
    <citation type="submission" date="2020-10" db="EMBL/GenBank/DDBJ databases">
        <authorList>
            <person name="Gilroy R."/>
        </authorList>
    </citation>
    <scope>NUCLEOTIDE SEQUENCE</scope>
    <source>
        <strain evidence="3">11300</strain>
    </source>
</reference>
<evidence type="ECO:0000313" key="4">
    <source>
        <dbReference type="Proteomes" id="UP000824091"/>
    </source>
</evidence>
<reference evidence="3" key="2">
    <citation type="journal article" date="2021" name="PeerJ">
        <title>Extensive microbial diversity within the chicken gut microbiome revealed by metagenomics and culture.</title>
        <authorList>
            <person name="Gilroy R."/>
            <person name="Ravi A."/>
            <person name="Getino M."/>
            <person name="Pursley I."/>
            <person name="Horton D.L."/>
            <person name="Alikhan N.F."/>
            <person name="Baker D."/>
            <person name="Gharbi K."/>
            <person name="Hall N."/>
            <person name="Watson M."/>
            <person name="Adriaenssens E.M."/>
            <person name="Foster-Nyarko E."/>
            <person name="Jarju S."/>
            <person name="Secka A."/>
            <person name="Antonio M."/>
            <person name="Oren A."/>
            <person name="Chaudhuri R.R."/>
            <person name="La Ragione R."/>
            <person name="Hildebrand F."/>
            <person name="Pallen M.J."/>
        </authorList>
    </citation>
    <scope>NUCLEOTIDE SEQUENCE</scope>
    <source>
        <strain evidence="3">11300</strain>
    </source>
</reference>
<proteinExistence type="predicted"/>
<dbReference type="Gene3D" id="3.10.290.10">
    <property type="entry name" value="RNA-binding S4 domain"/>
    <property type="match status" value="1"/>
</dbReference>
<accession>A0A9D1L7H9</accession>
<comment type="caution">
    <text evidence="3">The sequence shown here is derived from an EMBL/GenBank/DDBJ whole genome shotgun (WGS) entry which is preliminary data.</text>
</comment>
<keyword evidence="1" id="KW-0694">RNA-binding</keyword>
<evidence type="ECO:0000259" key="2">
    <source>
        <dbReference type="SMART" id="SM00363"/>
    </source>
</evidence>
<gene>
    <name evidence="3" type="ORF">IAD16_05825</name>
</gene>
<organism evidence="3 4">
    <name type="scientific">Candidatus Fimisoma avicola</name>
    <dbReference type="NCBI Taxonomy" id="2840826"/>
    <lineage>
        <taxon>Bacteria</taxon>
        <taxon>Bacillati</taxon>
        <taxon>Bacillota</taxon>
        <taxon>Clostridia</taxon>
        <taxon>Eubacteriales</taxon>
        <taxon>Candidatus Fimisoma</taxon>
    </lineage>
</organism>
<dbReference type="Gene3D" id="3.30.70.330">
    <property type="match status" value="1"/>
</dbReference>
<name>A0A9D1L7H9_9FIRM</name>
<dbReference type="InterPro" id="IPR036986">
    <property type="entry name" value="S4_RNA-bd_sf"/>
</dbReference>
<dbReference type="PROSITE" id="PS50889">
    <property type="entry name" value="S4"/>
    <property type="match status" value="1"/>
</dbReference>
<dbReference type="InterPro" id="IPR012677">
    <property type="entry name" value="Nucleotide-bd_a/b_plait_sf"/>
</dbReference>
<evidence type="ECO:0000313" key="3">
    <source>
        <dbReference type="EMBL" id="HIU27879.1"/>
    </source>
</evidence>
<dbReference type="InterPro" id="IPR002942">
    <property type="entry name" value="S4_RNA-bd"/>
</dbReference>
<dbReference type="Pfam" id="PF01479">
    <property type="entry name" value="S4"/>
    <property type="match status" value="1"/>
</dbReference>
<dbReference type="InterPro" id="IPR040591">
    <property type="entry name" value="RqcP2_RBD"/>
</dbReference>
<feature type="domain" description="RNA-binding S4" evidence="2">
    <location>
        <begin position="181"/>
        <end position="238"/>
    </location>
</feature>
<dbReference type="CDD" id="cd00165">
    <property type="entry name" value="S4"/>
    <property type="match status" value="1"/>
</dbReference>
<sequence>MLLNMAEDKYRRFEREYAIVATDFYDLAQQSVLASFVREHAGEGALFFGGFEDAERRGIIFLPDYLGIGSQRELADFFRDNPQECPYAILDVKTGQKDAGLKHSDYLGSLLALGIKREKTGDILVSHSGAQIFVTKEIAPYLAENYTKAGRVSLNVRVIPISELMVTSPDLKRMRIAIASPRLDNAVAAVFSLSRRSAAEAISRGLVFVNNMEAKKPDLYLKGGEKLVLRGRGKAIYLGDCGTSRKGKTYAEFDRYI</sequence>
<dbReference type="AlphaFoldDB" id="A0A9D1L7H9"/>
<dbReference type="SMART" id="SM00363">
    <property type="entry name" value="S4"/>
    <property type="match status" value="1"/>
</dbReference>
<protein>
    <recommendedName>
        <fullName evidence="2">RNA-binding S4 domain-containing protein</fullName>
    </recommendedName>
</protein>
<dbReference type="GO" id="GO:0003723">
    <property type="term" value="F:RNA binding"/>
    <property type="evidence" value="ECO:0007669"/>
    <property type="project" value="UniProtKB-KW"/>
</dbReference>